<dbReference type="Proteomes" id="UP001157502">
    <property type="component" value="Chromosome 37"/>
</dbReference>
<organism evidence="1 2">
    <name type="scientific">Dallia pectoralis</name>
    <name type="common">Alaska blackfish</name>
    <dbReference type="NCBI Taxonomy" id="75939"/>
    <lineage>
        <taxon>Eukaryota</taxon>
        <taxon>Metazoa</taxon>
        <taxon>Chordata</taxon>
        <taxon>Craniata</taxon>
        <taxon>Vertebrata</taxon>
        <taxon>Euteleostomi</taxon>
        <taxon>Actinopterygii</taxon>
        <taxon>Neopterygii</taxon>
        <taxon>Teleostei</taxon>
        <taxon>Protacanthopterygii</taxon>
        <taxon>Esociformes</taxon>
        <taxon>Umbridae</taxon>
        <taxon>Dallia</taxon>
    </lineage>
</organism>
<sequence>MRQLKVKQESSIFLTRVCVESSEMELAVVPGCTRKEISYVIVHRRTIAGNKTWTHTYNKTSINNTEMRYRRSGVSEGNQ</sequence>
<protein>
    <submittedName>
        <fullName evidence="1">Uncharacterized protein</fullName>
    </submittedName>
</protein>
<gene>
    <name evidence="1" type="ORF">DPEC_G00357260</name>
</gene>
<keyword evidence="2" id="KW-1185">Reference proteome</keyword>
<evidence type="ECO:0000313" key="1">
    <source>
        <dbReference type="EMBL" id="KAJ7984680.1"/>
    </source>
</evidence>
<name>A0ACC2F059_DALPE</name>
<evidence type="ECO:0000313" key="2">
    <source>
        <dbReference type="Proteomes" id="UP001157502"/>
    </source>
</evidence>
<reference evidence="1" key="1">
    <citation type="submission" date="2021-05" db="EMBL/GenBank/DDBJ databases">
        <authorList>
            <person name="Pan Q."/>
            <person name="Jouanno E."/>
            <person name="Zahm M."/>
            <person name="Klopp C."/>
            <person name="Cabau C."/>
            <person name="Louis A."/>
            <person name="Berthelot C."/>
            <person name="Parey E."/>
            <person name="Roest Crollius H."/>
            <person name="Montfort J."/>
            <person name="Robinson-Rechavi M."/>
            <person name="Bouchez O."/>
            <person name="Lampietro C."/>
            <person name="Lopez Roques C."/>
            <person name="Donnadieu C."/>
            <person name="Postlethwait J."/>
            <person name="Bobe J."/>
            <person name="Dillon D."/>
            <person name="Chandos A."/>
            <person name="von Hippel F."/>
            <person name="Guiguen Y."/>
        </authorList>
    </citation>
    <scope>NUCLEOTIDE SEQUENCE</scope>
    <source>
        <strain evidence="1">YG-Jan2019</strain>
    </source>
</reference>
<proteinExistence type="predicted"/>
<comment type="caution">
    <text evidence="1">The sequence shown here is derived from an EMBL/GenBank/DDBJ whole genome shotgun (WGS) entry which is preliminary data.</text>
</comment>
<accession>A0ACC2F059</accession>
<dbReference type="EMBL" id="CM055764">
    <property type="protein sequence ID" value="KAJ7984680.1"/>
    <property type="molecule type" value="Genomic_DNA"/>
</dbReference>